<organism evidence="2 3">
    <name type="scientific">Loktanella fryxellensis</name>
    <dbReference type="NCBI Taxonomy" id="245187"/>
    <lineage>
        <taxon>Bacteria</taxon>
        <taxon>Pseudomonadati</taxon>
        <taxon>Pseudomonadota</taxon>
        <taxon>Alphaproteobacteria</taxon>
        <taxon>Rhodobacterales</taxon>
        <taxon>Roseobacteraceae</taxon>
        <taxon>Loktanella</taxon>
    </lineage>
</organism>
<evidence type="ECO:0000313" key="2">
    <source>
        <dbReference type="EMBL" id="SEN57157.1"/>
    </source>
</evidence>
<keyword evidence="1" id="KW-1133">Transmembrane helix</keyword>
<dbReference type="AlphaFoldDB" id="A0A1H8HMF6"/>
<evidence type="ECO:0000256" key="1">
    <source>
        <dbReference type="SAM" id="Phobius"/>
    </source>
</evidence>
<dbReference type="EMBL" id="FOCI01000021">
    <property type="protein sequence ID" value="SEN57157.1"/>
    <property type="molecule type" value="Genomic_DNA"/>
</dbReference>
<keyword evidence="3" id="KW-1185">Reference proteome</keyword>
<keyword evidence="1" id="KW-0472">Membrane</keyword>
<dbReference type="STRING" id="245187.SAMN04488003_12154"/>
<name>A0A1H8HMF6_9RHOB</name>
<dbReference type="Proteomes" id="UP000199585">
    <property type="component" value="Unassembled WGS sequence"/>
</dbReference>
<evidence type="ECO:0000313" key="3">
    <source>
        <dbReference type="Proteomes" id="UP000199585"/>
    </source>
</evidence>
<feature type="transmembrane region" description="Helical" evidence="1">
    <location>
        <begin position="28"/>
        <end position="50"/>
    </location>
</feature>
<accession>A0A1H8HMF6</accession>
<dbReference type="OrthoDB" id="7876207at2"/>
<protein>
    <recommendedName>
        <fullName evidence="4">Flp pilus assembly protein TadG</fullName>
    </recommendedName>
</protein>
<keyword evidence="1" id="KW-0812">Transmembrane</keyword>
<gene>
    <name evidence="2" type="ORF">SAMN04488003_12154</name>
</gene>
<dbReference type="RefSeq" id="WP_089904785.1">
    <property type="nucleotide sequence ID" value="NZ_FOCI01000021.1"/>
</dbReference>
<proteinExistence type="predicted"/>
<sequence length="229" mass="25764">MMNVHPTRAFSRLRTRALRWWRDEDGVLTIEFLFFFPVMIWIWIASIAYFDAYRTESNTQKAAMTVADMISREQDNVSDTYLNGAYGLLQFLTPHDPAPLMRISVLRYRTKAATGTSTDRYDVVWSRVRGSSAAQPLSPMTNAESKTLMNKLPLMGNEDRLILVETTTDFTSGFNIGLRTLFAGQSATAADYASVEIKDAVLKSFIFSAPRLGQTCFNNTPTNVSARVC</sequence>
<reference evidence="2 3" key="1">
    <citation type="submission" date="2016-10" db="EMBL/GenBank/DDBJ databases">
        <authorList>
            <person name="de Groot N.N."/>
        </authorList>
    </citation>
    <scope>NUCLEOTIDE SEQUENCE [LARGE SCALE GENOMIC DNA]</scope>
    <source>
        <strain evidence="2 3">DSM 16213</strain>
    </source>
</reference>
<evidence type="ECO:0008006" key="4">
    <source>
        <dbReference type="Google" id="ProtNLM"/>
    </source>
</evidence>